<organism evidence="3">
    <name type="scientific">Skeletonema marinoi</name>
    <dbReference type="NCBI Taxonomy" id="267567"/>
    <lineage>
        <taxon>Eukaryota</taxon>
        <taxon>Sar</taxon>
        <taxon>Stramenopiles</taxon>
        <taxon>Ochrophyta</taxon>
        <taxon>Bacillariophyta</taxon>
        <taxon>Coscinodiscophyceae</taxon>
        <taxon>Thalassiosirophycidae</taxon>
        <taxon>Thalassiosirales</taxon>
        <taxon>Skeletonemataceae</taxon>
        <taxon>Skeletonema</taxon>
        <taxon>Skeletonema marinoi-dohrnii complex</taxon>
    </lineage>
</organism>
<sequence length="218" mass="25713">MPFSFLNKMSDPTDGIMPPALPPVEGEPHHHVHQEPAPLPLPENPQPKRNKKVPLTPREAVEAFAQRGIYVDSKTGSLRCSCNHKPSHKWDLYGYTRHFTFKCHKKYEETMMNEEEVKRLVDAKETYFKMFPVVSESNILRKRKRAFMTGEKNLTTEEVRNQEKHWMTMWKDAKDELRKLRDELRLEADEDVRNELMRDIEGLKNKKDDWAKLLGLNE</sequence>
<dbReference type="EMBL" id="HBGZ01000964">
    <property type="protein sequence ID" value="CAD9571588.1"/>
    <property type="molecule type" value="Transcribed_RNA"/>
</dbReference>
<name>A0A6V0XWB3_9STRA</name>
<evidence type="ECO:0000256" key="1">
    <source>
        <dbReference type="SAM" id="Coils"/>
    </source>
</evidence>
<proteinExistence type="predicted"/>
<protein>
    <submittedName>
        <fullName evidence="3">Uncharacterized protein</fullName>
    </submittedName>
</protein>
<feature type="region of interest" description="Disordered" evidence="2">
    <location>
        <begin position="1"/>
        <end position="52"/>
    </location>
</feature>
<feature type="coiled-coil region" evidence="1">
    <location>
        <begin position="167"/>
        <end position="213"/>
    </location>
</feature>
<accession>A0A6V0XWB3</accession>
<evidence type="ECO:0000256" key="2">
    <source>
        <dbReference type="SAM" id="MobiDB-lite"/>
    </source>
</evidence>
<evidence type="ECO:0000313" key="3">
    <source>
        <dbReference type="EMBL" id="CAD9571588.1"/>
    </source>
</evidence>
<keyword evidence="1" id="KW-0175">Coiled coil</keyword>
<gene>
    <name evidence="3" type="ORF">SMAR0320_LOCUS720</name>
</gene>
<reference evidence="3" key="1">
    <citation type="submission" date="2021-01" db="EMBL/GenBank/DDBJ databases">
        <authorList>
            <person name="Corre E."/>
            <person name="Pelletier E."/>
            <person name="Niang G."/>
            <person name="Scheremetjew M."/>
            <person name="Finn R."/>
            <person name="Kale V."/>
            <person name="Holt S."/>
            <person name="Cochrane G."/>
            <person name="Meng A."/>
            <person name="Brown T."/>
            <person name="Cohen L."/>
        </authorList>
    </citation>
    <scope>NUCLEOTIDE SEQUENCE</scope>
    <source>
        <strain evidence="3">SM1012Den-03</strain>
    </source>
</reference>
<dbReference type="AlphaFoldDB" id="A0A6V0XWB3"/>